<protein>
    <submittedName>
        <fullName evidence="1">Uncharacterized protein</fullName>
    </submittedName>
</protein>
<accession>A0A4C1ZDD3</accession>
<comment type="caution">
    <text evidence="1">The sequence shown here is derived from an EMBL/GenBank/DDBJ whole genome shotgun (WGS) entry which is preliminary data.</text>
</comment>
<dbReference type="EMBL" id="BGZK01001720">
    <property type="protein sequence ID" value="GBP85173.1"/>
    <property type="molecule type" value="Genomic_DNA"/>
</dbReference>
<reference evidence="1 2" key="1">
    <citation type="journal article" date="2019" name="Commun. Biol.">
        <title>The bagworm genome reveals a unique fibroin gene that provides high tensile strength.</title>
        <authorList>
            <person name="Kono N."/>
            <person name="Nakamura H."/>
            <person name="Ohtoshi R."/>
            <person name="Tomita M."/>
            <person name="Numata K."/>
            <person name="Arakawa K."/>
        </authorList>
    </citation>
    <scope>NUCLEOTIDE SEQUENCE [LARGE SCALE GENOMIC DNA]</scope>
</reference>
<name>A0A4C1ZDD3_EUMVA</name>
<gene>
    <name evidence="1" type="ORF">EVAR_61018_1</name>
</gene>
<dbReference type="Proteomes" id="UP000299102">
    <property type="component" value="Unassembled WGS sequence"/>
</dbReference>
<keyword evidence="2" id="KW-1185">Reference proteome</keyword>
<proteinExistence type="predicted"/>
<organism evidence="1 2">
    <name type="scientific">Eumeta variegata</name>
    <name type="common">Bagworm moth</name>
    <name type="synonym">Eumeta japonica</name>
    <dbReference type="NCBI Taxonomy" id="151549"/>
    <lineage>
        <taxon>Eukaryota</taxon>
        <taxon>Metazoa</taxon>
        <taxon>Ecdysozoa</taxon>
        <taxon>Arthropoda</taxon>
        <taxon>Hexapoda</taxon>
        <taxon>Insecta</taxon>
        <taxon>Pterygota</taxon>
        <taxon>Neoptera</taxon>
        <taxon>Endopterygota</taxon>
        <taxon>Lepidoptera</taxon>
        <taxon>Glossata</taxon>
        <taxon>Ditrysia</taxon>
        <taxon>Tineoidea</taxon>
        <taxon>Psychidae</taxon>
        <taxon>Oiketicinae</taxon>
        <taxon>Eumeta</taxon>
    </lineage>
</organism>
<evidence type="ECO:0000313" key="2">
    <source>
        <dbReference type="Proteomes" id="UP000299102"/>
    </source>
</evidence>
<evidence type="ECO:0000313" key="1">
    <source>
        <dbReference type="EMBL" id="GBP85173.1"/>
    </source>
</evidence>
<sequence>MPLTARAGGVRRRYAADFKFGTPPFVMSQQRSRVYRERWLLTLLRIYSHGIDEIFTIFLRRCPNDETLSRHESLDYGAKRGITHAH</sequence>
<dbReference type="AlphaFoldDB" id="A0A4C1ZDD3"/>